<accession>A1S093</accession>
<dbReference type="AlphaFoldDB" id="A1S093"/>
<protein>
    <submittedName>
        <fullName evidence="1">Uncharacterized protein</fullName>
    </submittedName>
</protein>
<reference evidence="2" key="1">
    <citation type="journal article" date="2008" name="J. Bacteriol.">
        <title>Genome sequence of Thermofilum pendens reveals an exceptional loss of biosynthetic pathways without genome reduction.</title>
        <authorList>
            <person name="Anderson I."/>
            <person name="Rodriguez J."/>
            <person name="Susanti D."/>
            <person name="Porat I."/>
            <person name="Reich C."/>
            <person name="Ulrich L.E."/>
            <person name="Elkins J.G."/>
            <person name="Mavromatis K."/>
            <person name="Lykidis A."/>
            <person name="Kim E."/>
            <person name="Thompson L.S."/>
            <person name="Nolan M."/>
            <person name="Land M."/>
            <person name="Copeland A."/>
            <person name="Lapidus A."/>
            <person name="Lucas S."/>
            <person name="Detter C."/>
            <person name="Zhulin I.B."/>
            <person name="Olsen G.J."/>
            <person name="Whitman W."/>
            <person name="Mukhopadhyay B."/>
            <person name="Bristow J."/>
            <person name="Kyrpides N."/>
        </authorList>
    </citation>
    <scope>NUCLEOTIDE SEQUENCE [LARGE SCALE GENOMIC DNA]</scope>
    <source>
        <strain evidence="2">DSM 2475 / Hrk 5</strain>
    </source>
</reference>
<gene>
    <name evidence="1" type="ordered locus">Tpen_1476</name>
</gene>
<dbReference type="KEGG" id="tpe:Tpen_1476"/>
<dbReference type="Proteomes" id="UP000000641">
    <property type="component" value="Chromosome"/>
</dbReference>
<dbReference type="EMBL" id="CP000505">
    <property type="protein sequence ID" value="ABL78873.1"/>
    <property type="molecule type" value="Genomic_DNA"/>
</dbReference>
<dbReference type="EnsemblBacteria" id="ABL78873">
    <property type="protein sequence ID" value="ABL78873"/>
    <property type="gene ID" value="Tpen_1476"/>
</dbReference>
<name>A1S093_THEPD</name>
<sequence length="348" mass="36805">MVKRVSILALLAALLATSVLLWLNLSASKAPPQTLPESLGPPRELYSASKGCLNGVAAPSSPEEPAQATLPAGVPSGLGYLALVEKCPGVALREGQTLVLEYSLGPTLLFVEAEEGGDVKAEPGNARLVVSVSRRGGVYAVNFTLALSGAPLRGGGNMSLVKTLTLLYDGAAYYLPNGTRVGLVFPLFARGRELELSFLWARPGEPYKLESLRPATARMKLLTVLDMERMLVAEVNVSSGEVVLARPLNRPLSQEAELASALAALGGCPRLFALATYSSRALPLHLVVDYASGIPVFALMRGAQRTLPTSKVVWEGRVLDEVPASTLAALLGVRSDLALTLERVQLKD</sequence>
<dbReference type="GeneID" id="4601577"/>
<proteinExistence type="predicted"/>
<dbReference type="RefSeq" id="WP_011753138.1">
    <property type="nucleotide sequence ID" value="NC_008698.1"/>
</dbReference>
<evidence type="ECO:0000313" key="2">
    <source>
        <dbReference type="Proteomes" id="UP000000641"/>
    </source>
</evidence>
<dbReference type="HOGENOM" id="CLU_796011_0_0_2"/>
<keyword evidence="2" id="KW-1185">Reference proteome</keyword>
<organism evidence="1 2">
    <name type="scientific">Thermofilum pendens (strain DSM 2475 / Hrk 5)</name>
    <dbReference type="NCBI Taxonomy" id="368408"/>
    <lineage>
        <taxon>Archaea</taxon>
        <taxon>Thermoproteota</taxon>
        <taxon>Thermoprotei</taxon>
        <taxon>Thermofilales</taxon>
        <taxon>Thermofilaceae</taxon>
        <taxon>Thermofilum</taxon>
    </lineage>
</organism>
<evidence type="ECO:0000313" key="1">
    <source>
        <dbReference type="EMBL" id="ABL78873.1"/>
    </source>
</evidence>